<name>A0A830BBP2_9LAMI</name>
<gene>
    <name evidence="1" type="ORF">PHJA_000393800</name>
</gene>
<comment type="caution">
    <text evidence="1">The sequence shown here is derived from an EMBL/GenBank/DDBJ whole genome shotgun (WGS) entry which is preliminary data.</text>
</comment>
<organism evidence="1 2">
    <name type="scientific">Phtheirospermum japonicum</name>
    <dbReference type="NCBI Taxonomy" id="374723"/>
    <lineage>
        <taxon>Eukaryota</taxon>
        <taxon>Viridiplantae</taxon>
        <taxon>Streptophyta</taxon>
        <taxon>Embryophyta</taxon>
        <taxon>Tracheophyta</taxon>
        <taxon>Spermatophyta</taxon>
        <taxon>Magnoliopsida</taxon>
        <taxon>eudicotyledons</taxon>
        <taxon>Gunneridae</taxon>
        <taxon>Pentapetalae</taxon>
        <taxon>asterids</taxon>
        <taxon>lamiids</taxon>
        <taxon>Lamiales</taxon>
        <taxon>Orobanchaceae</taxon>
        <taxon>Orobanchaceae incertae sedis</taxon>
        <taxon>Phtheirospermum</taxon>
    </lineage>
</organism>
<accession>A0A830BBP2</accession>
<dbReference type="Proteomes" id="UP000653305">
    <property type="component" value="Unassembled WGS sequence"/>
</dbReference>
<dbReference type="EMBL" id="BMAC01000045">
    <property type="protein sequence ID" value="GFP82508.1"/>
    <property type="molecule type" value="Genomic_DNA"/>
</dbReference>
<keyword evidence="2" id="KW-1185">Reference proteome</keyword>
<evidence type="ECO:0000313" key="1">
    <source>
        <dbReference type="EMBL" id="GFP82508.1"/>
    </source>
</evidence>
<dbReference type="AlphaFoldDB" id="A0A830BBP2"/>
<dbReference type="OrthoDB" id="641808at2759"/>
<evidence type="ECO:0000313" key="2">
    <source>
        <dbReference type="Proteomes" id="UP000653305"/>
    </source>
</evidence>
<dbReference type="InterPro" id="IPR012881">
    <property type="entry name" value="DUF1685"/>
</dbReference>
<dbReference type="Pfam" id="PF07939">
    <property type="entry name" value="DUF1685"/>
    <property type="match status" value="1"/>
</dbReference>
<dbReference type="PANTHER" id="PTHR31865">
    <property type="entry name" value="OSJNBA0071G03.3 PROTEIN"/>
    <property type="match status" value="1"/>
</dbReference>
<proteinExistence type="predicted"/>
<protein>
    <submittedName>
        <fullName evidence="1">Uncharacterized protein</fullName>
    </submittedName>
</protein>
<dbReference type="PANTHER" id="PTHR31865:SF1">
    <property type="entry name" value="INSERTASE, PUTATIVE (DUF1685)-RELATED"/>
    <property type="match status" value="1"/>
</dbReference>
<sequence>MNRRRNHRLRCDRSVTDDDLNELRACSELGFNFDSPDLDPKLSSTFPTLEIYHAVNWQYSDSLSRSSSAMFSDSDAASFFVGSLRSIVDPSDDPATVKTRLKQWAQVVAYSVRQPPYLL</sequence>
<reference evidence="1" key="1">
    <citation type="submission" date="2020-07" db="EMBL/GenBank/DDBJ databases">
        <title>Ethylene signaling mediates host invasion by parasitic plants.</title>
        <authorList>
            <person name="Yoshida S."/>
        </authorList>
    </citation>
    <scope>NUCLEOTIDE SEQUENCE</scope>
    <source>
        <strain evidence="1">Okayama</strain>
    </source>
</reference>